<reference evidence="2" key="1">
    <citation type="submission" date="2009-10" db="EMBL/GenBank/DDBJ databases">
        <title>Diversity of trophic interactions inside an arsenic-rich microbial ecosystem.</title>
        <authorList>
            <person name="Bertin P.N."/>
            <person name="Heinrich-Salmeron A."/>
            <person name="Pelletier E."/>
            <person name="Goulhen-Chollet F."/>
            <person name="Arsene-Ploetze F."/>
            <person name="Gallien S."/>
            <person name="Calteau A."/>
            <person name="Vallenet D."/>
            <person name="Casiot C."/>
            <person name="Chane-Woon-Ming B."/>
            <person name="Giloteaux L."/>
            <person name="Barakat M."/>
            <person name="Bonnefoy V."/>
            <person name="Bruneel O."/>
            <person name="Chandler M."/>
            <person name="Cleiss J."/>
            <person name="Duran R."/>
            <person name="Elbaz-Poulichet F."/>
            <person name="Fonknechten N."/>
            <person name="Lauga B."/>
            <person name="Mornico D."/>
            <person name="Ortet P."/>
            <person name="Schaeffer C."/>
            <person name="Siguier P."/>
            <person name="Alexander Thil Smith A."/>
            <person name="Van Dorsselaer A."/>
            <person name="Weissenbach J."/>
            <person name="Medigue C."/>
            <person name="Le Paslier D."/>
        </authorList>
    </citation>
    <scope>NUCLEOTIDE SEQUENCE</scope>
</reference>
<proteinExistence type="predicted"/>
<organism evidence="2">
    <name type="scientific">mine drainage metagenome</name>
    <dbReference type="NCBI Taxonomy" id="410659"/>
    <lineage>
        <taxon>unclassified sequences</taxon>
        <taxon>metagenomes</taxon>
        <taxon>ecological metagenomes</taxon>
    </lineage>
</organism>
<evidence type="ECO:0000313" key="2">
    <source>
        <dbReference type="EMBL" id="CBH97292.1"/>
    </source>
</evidence>
<comment type="caution">
    <text evidence="2">The sequence shown here is derived from an EMBL/GenBank/DDBJ whole genome shotgun (WGS) entry which is preliminary data.</text>
</comment>
<dbReference type="Gene3D" id="3.40.109.10">
    <property type="entry name" value="NADH Oxidase"/>
    <property type="match status" value="1"/>
</dbReference>
<dbReference type="GO" id="GO:0016491">
    <property type="term" value="F:oxidoreductase activity"/>
    <property type="evidence" value="ECO:0007669"/>
    <property type="project" value="InterPro"/>
</dbReference>
<evidence type="ECO:0000259" key="1">
    <source>
        <dbReference type="Pfam" id="PF00881"/>
    </source>
</evidence>
<dbReference type="SUPFAM" id="SSF55469">
    <property type="entry name" value="FMN-dependent nitroreductase-like"/>
    <property type="match status" value="1"/>
</dbReference>
<accession>E6PQT7</accession>
<dbReference type="EMBL" id="CABM01000042">
    <property type="protein sequence ID" value="CBH97292.1"/>
    <property type="molecule type" value="Genomic_DNA"/>
</dbReference>
<dbReference type="Pfam" id="PF00881">
    <property type="entry name" value="Nitroreductase"/>
    <property type="match status" value="1"/>
</dbReference>
<dbReference type="PANTHER" id="PTHR43821">
    <property type="entry name" value="NAD(P)H NITROREDUCTASE YDJA-RELATED"/>
    <property type="match status" value="1"/>
</dbReference>
<dbReference type="GO" id="GO:0016779">
    <property type="term" value="F:nucleotidyltransferase activity"/>
    <property type="evidence" value="ECO:0007669"/>
    <property type="project" value="UniProtKB-ARBA"/>
</dbReference>
<sequence>MGGLDQGLRPLRGAPLVQHVLEHLRPQVSQVFISANRNLADDAGLEVPVLVDADPAAFKGPLAGILNRFCDARILSNPWMNATMDQIDTIDWTLELLRKRQQTSPKRLMAPGPSSPQIRMLFDAAAQAPDHGLILPWRFVQISDAARPRLGAAFAAALLERDPAASTQQLQDARDKAQRAPFLALAIARTQDDHPEISVAERLVSLGSALQNMLLAVHAQGFGAGLVSGQAMNSQALRALFGLGDNEQAVCFVVVGTVKSAKAARIRPAPEAFVTTL</sequence>
<dbReference type="SUPFAM" id="SSF53448">
    <property type="entry name" value="Nucleotide-diphospho-sugar transferases"/>
    <property type="match status" value="1"/>
</dbReference>
<dbReference type="AlphaFoldDB" id="E6PQT7"/>
<dbReference type="PANTHER" id="PTHR43821:SF1">
    <property type="entry name" value="NAD(P)H NITROREDUCTASE YDJA-RELATED"/>
    <property type="match status" value="1"/>
</dbReference>
<feature type="domain" description="Nitroreductase" evidence="1">
    <location>
        <begin position="112"/>
        <end position="256"/>
    </location>
</feature>
<gene>
    <name evidence="2" type="ORF">CARN2_2764</name>
</gene>
<dbReference type="Gene3D" id="3.90.550.10">
    <property type="entry name" value="Spore Coat Polysaccharide Biosynthesis Protein SpsA, Chain A"/>
    <property type="match status" value="1"/>
</dbReference>
<dbReference type="InterPro" id="IPR029044">
    <property type="entry name" value="Nucleotide-diphossugar_trans"/>
</dbReference>
<name>E6PQT7_9ZZZZ</name>
<dbReference type="InterPro" id="IPR052530">
    <property type="entry name" value="NAD(P)H_nitroreductase"/>
</dbReference>
<dbReference type="InterPro" id="IPR000415">
    <property type="entry name" value="Nitroreductase-like"/>
</dbReference>
<protein>
    <submittedName>
        <fullName evidence="2">Putative nitroreductase (Modular protein)</fullName>
    </submittedName>
</protein>
<dbReference type="InterPro" id="IPR029479">
    <property type="entry name" value="Nitroreductase"/>
</dbReference>